<gene>
    <name evidence="1" type="ORF">K488DRAFT_10215</name>
</gene>
<keyword evidence="2" id="KW-1185">Reference proteome</keyword>
<evidence type="ECO:0000313" key="2">
    <source>
        <dbReference type="Proteomes" id="UP000814128"/>
    </source>
</evidence>
<feature type="non-terminal residue" evidence="1">
    <location>
        <position position="100"/>
    </location>
</feature>
<reference evidence="1" key="2">
    <citation type="journal article" date="2022" name="New Phytol.">
        <title>Evolutionary transition to the ectomycorrhizal habit in the genomes of a hyperdiverse lineage of mushroom-forming fungi.</title>
        <authorList>
            <person name="Looney B."/>
            <person name="Miyauchi S."/>
            <person name="Morin E."/>
            <person name="Drula E."/>
            <person name="Courty P.E."/>
            <person name="Kohler A."/>
            <person name="Kuo A."/>
            <person name="LaButti K."/>
            <person name="Pangilinan J."/>
            <person name="Lipzen A."/>
            <person name="Riley R."/>
            <person name="Andreopoulos W."/>
            <person name="He G."/>
            <person name="Johnson J."/>
            <person name="Nolan M."/>
            <person name="Tritt A."/>
            <person name="Barry K.W."/>
            <person name="Grigoriev I.V."/>
            <person name="Nagy L.G."/>
            <person name="Hibbett D."/>
            <person name="Henrissat B."/>
            <person name="Matheny P.B."/>
            <person name="Labbe J."/>
            <person name="Martin F.M."/>
        </authorList>
    </citation>
    <scope>NUCLEOTIDE SEQUENCE</scope>
    <source>
        <strain evidence="1">EC-137</strain>
    </source>
</reference>
<proteinExistence type="predicted"/>
<accession>A0ACB8QCH8</accession>
<feature type="non-terminal residue" evidence="1">
    <location>
        <position position="1"/>
    </location>
</feature>
<protein>
    <submittedName>
        <fullName evidence="1">Uncharacterized protein</fullName>
    </submittedName>
</protein>
<evidence type="ECO:0000313" key="1">
    <source>
        <dbReference type="EMBL" id="KAI0029362.1"/>
    </source>
</evidence>
<dbReference type="Proteomes" id="UP000814128">
    <property type="component" value="Unassembled WGS sequence"/>
</dbReference>
<name>A0ACB8QCH8_9AGAM</name>
<sequence length="100" mass="10885">KPVPGQQLPPSADLTPQDKARAATRILLHDTQARLETFAEKADGLMKEAGETRREVARTRADMEKHVEGLAGDVVQLVNRCQGTIVQTLGTPAQAREVDD</sequence>
<comment type="caution">
    <text evidence="1">The sequence shown here is derived from an EMBL/GenBank/DDBJ whole genome shotgun (WGS) entry which is preliminary data.</text>
</comment>
<reference evidence="1" key="1">
    <citation type="submission" date="2021-02" db="EMBL/GenBank/DDBJ databases">
        <authorList>
            <consortium name="DOE Joint Genome Institute"/>
            <person name="Ahrendt S."/>
            <person name="Looney B.P."/>
            <person name="Miyauchi S."/>
            <person name="Morin E."/>
            <person name="Drula E."/>
            <person name="Courty P.E."/>
            <person name="Chicoki N."/>
            <person name="Fauchery L."/>
            <person name="Kohler A."/>
            <person name="Kuo A."/>
            <person name="Labutti K."/>
            <person name="Pangilinan J."/>
            <person name="Lipzen A."/>
            <person name="Riley R."/>
            <person name="Andreopoulos W."/>
            <person name="He G."/>
            <person name="Johnson J."/>
            <person name="Barry K.W."/>
            <person name="Grigoriev I.V."/>
            <person name="Nagy L."/>
            <person name="Hibbett D."/>
            <person name="Henrissat B."/>
            <person name="Matheny P.B."/>
            <person name="Labbe J."/>
            <person name="Martin F."/>
        </authorList>
    </citation>
    <scope>NUCLEOTIDE SEQUENCE</scope>
    <source>
        <strain evidence="1">EC-137</strain>
    </source>
</reference>
<dbReference type="EMBL" id="MU273681">
    <property type="protein sequence ID" value="KAI0029362.1"/>
    <property type="molecule type" value="Genomic_DNA"/>
</dbReference>
<organism evidence="1 2">
    <name type="scientific">Vararia minispora EC-137</name>
    <dbReference type="NCBI Taxonomy" id="1314806"/>
    <lineage>
        <taxon>Eukaryota</taxon>
        <taxon>Fungi</taxon>
        <taxon>Dikarya</taxon>
        <taxon>Basidiomycota</taxon>
        <taxon>Agaricomycotina</taxon>
        <taxon>Agaricomycetes</taxon>
        <taxon>Russulales</taxon>
        <taxon>Lachnocladiaceae</taxon>
        <taxon>Vararia</taxon>
    </lineage>
</organism>